<accession>A0A1I4SV44</accession>
<dbReference type="Proteomes" id="UP000199339">
    <property type="component" value="Unassembled WGS sequence"/>
</dbReference>
<keyword evidence="2" id="KW-0239">DNA-directed DNA polymerase</keyword>
<dbReference type="GO" id="GO:0009360">
    <property type="term" value="C:DNA polymerase III complex"/>
    <property type="evidence" value="ECO:0007669"/>
    <property type="project" value="TreeGrafter"/>
</dbReference>
<proteinExistence type="predicted"/>
<keyword evidence="2" id="KW-0808">Transferase</keyword>
<dbReference type="InterPro" id="IPR050238">
    <property type="entry name" value="DNA_Rep/Repair_Clamp_Loader"/>
</dbReference>
<dbReference type="InterPro" id="IPR004622">
    <property type="entry name" value="DNA_pol_HolB"/>
</dbReference>
<dbReference type="Pfam" id="PF13177">
    <property type="entry name" value="DNA_pol3_delta2"/>
    <property type="match status" value="1"/>
</dbReference>
<dbReference type="OrthoDB" id="9811073at2"/>
<dbReference type="NCBIfam" id="TIGR00678">
    <property type="entry name" value="holB"/>
    <property type="match status" value="1"/>
</dbReference>
<comment type="catalytic activity">
    <reaction evidence="3">
        <text>DNA(n) + a 2'-deoxyribonucleoside 5'-triphosphate = DNA(n+1) + diphosphate</text>
        <dbReference type="Rhea" id="RHEA:22508"/>
        <dbReference type="Rhea" id="RHEA-COMP:17339"/>
        <dbReference type="Rhea" id="RHEA-COMP:17340"/>
        <dbReference type="ChEBI" id="CHEBI:33019"/>
        <dbReference type="ChEBI" id="CHEBI:61560"/>
        <dbReference type="ChEBI" id="CHEBI:173112"/>
        <dbReference type="EC" id="2.7.7.7"/>
    </reaction>
</comment>
<dbReference type="GO" id="GO:0008408">
    <property type="term" value="F:3'-5' exonuclease activity"/>
    <property type="evidence" value="ECO:0007669"/>
    <property type="project" value="InterPro"/>
</dbReference>
<evidence type="ECO:0000256" key="2">
    <source>
        <dbReference type="ARBA" id="ARBA00022932"/>
    </source>
</evidence>
<name>A0A1I4SV44_9GAMM</name>
<dbReference type="InterPro" id="IPR027417">
    <property type="entry name" value="P-loop_NTPase"/>
</dbReference>
<keyword evidence="5" id="KW-1185">Reference proteome</keyword>
<dbReference type="PANTHER" id="PTHR11669">
    <property type="entry name" value="REPLICATION FACTOR C / DNA POLYMERASE III GAMMA-TAU SUBUNIT"/>
    <property type="match status" value="1"/>
</dbReference>
<organism evidence="4 5">
    <name type="scientific">Marinobacter pelagius</name>
    <dbReference type="NCBI Taxonomy" id="379482"/>
    <lineage>
        <taxon>Bacteria</taxon>
        <taxon>Pseudomonadati</taxon>
        <taxon>Pseudomonadota</taxon>
        <taxon>Gammaproteobacteria</taxon>
        <taxon>Pseudomonadales</taxon>
        <taxon>Marinobacteraceae</taxon>
        <taxon>Marinobacter</taxon>
    </lineage>
</organism>
<dbReference type="RefSeq" id="WP_091999327.1">
    <property type="nucleotide sequence ID" value="NZ_FOUR01000002.1"/>
</dbReference>
<evidence type="ECO:0000313" key="5">
    <source>
        <dbReference type="Proteomes" id="UP000199339"/>
    </source>
</evidence>
<dbReference type="AlphaFoldDB" id="A0A1I4SV44"/>
<reference evidence="5" key="1">
    <citation type="submission" date="2016-10" db="EMBL/GenBank/DDBJ databases">
        <authorList>
            <person name="Varghese N."/>
            <person name="Submissions S."/>
        </authorList>
    </citation>
    <scope>NUCLEOTIDE SEQUENCE [LARGE SCALE GENOMIC DNA]</scope>
    <source>
        <strain evidence="5">CGMCC 1.6775</strain>
    </source>
</reference>
<gene>
    <name evidence="4" type="ORF">SAMN04487961_0872</name>
</gene>
<dbReference type="Gene3D" id="3.40.50.300">
    <property type="entry name" value="P-loop containing nucleotide triphosphate hydrolases"/>
    <property type="match status" value="1"/>
</dbReference>
<evidence type="ECO:0000256" key="1">
    <source>
        <dbReference type="ARBA" id="ARBA00012417"/>
    </source>
</evidence>
<dbReference type="SUPFAM" id="SSF52540">
    <property type="entry name" value="P-loop containing nucleoside triphosphate hydrolases"/>
    <property type="match status" value="1"/>
</dbReference>
<dbReference type="PANTHER" id="PTHR11669:SF8">
    <property type="entry name" value="DNA POLYMERASE III SUBUNIT DELTA"/>
    <property type="match status" value="1"/>
</dbReference>
<evidence type="ECO:0000256" key="3">
    <source>
        <dbReference type="ARBA" id="ARBA00049244"/>
    </source>
</evidence>
<dbReference type="GO" id="GO:0003887">
    <property type="term" value="F:DNA-directed DNA polymerase activity"/>
    <property type="evidence" value="ECO:0007669"/>
    <property type="project" value="UniProtKB-KW"/>
</dbReference>
<protein>
    <recommendedName>
        <fullName evidence="1">DNA-directed DNA polymerase</fullName>
        <ecNumber evidence="1">2.7.7.7</ecNumber>
    </recommendedName>
</protein>
<sequence>MTDIAQDMPWLQRAWQQIQARLAEDRLPHALIINGERGVGKRVWAEAVAGLLLCDRPVKNEADLPVACGHCKQCELVAAGSHPDVRIYAPEKSRMVKVDQIRALSSFAVGSPQVAHHKVAIIDRADQLNINAANALLKTLEEPLPDVTLLLLQESGRPVLPTIRSRCQTLSIPVPARDQAERWLVAKVTELDEDQRPAAEVLAKALMLAGNAPRLALEYVNGEFLKLRDEAFESFRQFMKGQMPVAEAAKAFKAMGLEDALFLFEGWAADLARMAAGGQANDAEAADMLGFLAKRNPAWRAHELLDMIRESRAAGVYNANPELEASRLLLAWQALMPRRRKAG</sequence>
<keyword evidence="2" id="KW-0548">Nucleotidyltransferase</keyword>
<dbReference type="EC" id="2.7.7.7" evidence="1"/>
<dbReference type="EMBL" id="FOUR01000002">
    <property type="protein sequence ID" value="SFM68249.1"/>
    <property type="molecule type" value="Genomic_DNA"/>
</dbReference>
<evidence type="ECO:0000313" key="4">
    <source>
        <dbReference type="EMBL" id="SFM68249.1"/>
    </source>
</evidence>
<dbReference type="GO" id="GO:0006261">
    <property type="term" value="P:DNA-templated DNA replication"/>
    <property type="evidence" value="ECO:0007669"/>
    <property type="project" value="TreeGrafter"/>
</dbReference>